<evidence type="ECO:0000313" key="7">
    <source>
        <dbReference type="Proteomes" id="UP000575898"/>
    </source>
</evidence>
<evidence type="ECO:0000256" key="3">
    <source>
        <dbReference type="RuleBase" id="RU362073"/>
    </source>
</evidence>
<evidence type="ECO:0000313" key="6">
    <source>
        <dbReference type="EMBL" id="MBB5019326.1"/>
    </source>
</evidence>
<dbReference type="Proteomes" id="UP000575898">
    <property type="component" value="Unassembled WGS sequence"/>
</dbReference>
<dbReference type="RefSeq" id="WP_184040019.1">
    <property type="nucleotide sequence ID" value="NZ_JACHHY010000016.1"/>
</dbReference>
<dbReference type="Pfam" id="PF00700">
    <property type="entry name" value="Flagellin_C"/>
    <property type="match status" value="1"/>
</dbReference>
<dbReference type="Gene3D" id="6.10.10.10">
    <property type="entry name" value="Flagellar export chaperone, C-terminal domain"/>
    <property type="match status" value="1"/>
</dbReference>
<comment type="caution">
    <text evidence="6">The sequence shown here is derived from an EMBL/GenBank/DDBJ whole genome shotgun (WGS) entry which is preliminary data.</text>
</comment>
<gene>
    <name evidence="6" type="ORF">HNQ59_002627</name>
</gene>
<feature type="domain" description="Flagellin N-terminal" evidence="4">
    <location>
        <begin position="3"/>
        <end position="139"/>
    </location>
</feature>
<dbReference type="NCBIfam" id="NF033876">
    <property type="entry name" value="flagella_HExxH"/>
    <property type="match status" value="1"/>
</dbReference>
<reference evidence="6 7" key="1">
    <citation type="submission" date="2020-08" db="EMBL/GenBank/DDBJ databases">
        <title>Genomic Encyclopedia of Type Strains, Phase IV (KMG-IV): sequencing the most valuable type-strain genomes for metagenomic binning, comparative biology and taxonomic classification.</title>
        <authorList>
            <person name="Goeker M."/>
        </authorList>
    </citation>
    <scope>NUCLEOTIDE SEQUENCE [LARGE SCALE GENOMIC DNA]</scope>
    <source>
        <strain evidence="6 7">DSM 27165</strain>
    </source>
</reference>
<proteinExistence type="inferred from homology"/>
<sequence>MQIQTNLGSLFSQRVLTQTTNGTGTVLQRLSSGLRINTAKDDAAGLQISERMTAQVRGNVQAIRNVNDGVGILQVAEGAMTSTIDMLQRIRELAVEANNASLSTSDRYALQQESIQLLNGITKIGVQTEFNGDQVFSQSTDSIGGNATRRAVSDGLKLGWIEESEALIKKYFGIVADGATLTINFDTSDGAGNTLASVSGSVGAGGKVFNQSLNVDMADFVPPNLPDGGTAPFYNDRVIAHEMVHAVMGRAVNMAAMPTWFLEGAAELIHGADERLAGDIQAAGGSVSTIVTNISNAWTGTSRDYSSAYAATRYLHDKLKGLGVEGGIKGLMQKLASTGSNLDTALNAVTGGTYASTAAFLTDFGANGVNYINTRMNLTNTDTGGIGGFDADSGAVRSAKDVLSDQGSTYADKMTDGFRLVYPTVAGGTGAKYYQLQLGSNPQQTLTASFTAVNAQALGVDDIDLVKLPTHALAHIDEALDYLNKQRAQIGAQLSRLAFSSQNLSFNVENTSSSRSRIRDADYASETAALARQQILQQSGTAMVTQANQLPKLALQLLR</sequence>
<accession>A0A840MSD9</accession>
<dbReference type="SUPFAM" id="SSF64518">
    <property type="entry name" value="Phase 1 flagellin"/>
    <property type="match status" value="1"/>
</dbReference>
<evidence type="ECO:0000256" key="1">
    <source>
        <dbReference type="ARBA" id="ARBA00005709"/>
    </source>
</evidence>
<comment type="similarity">
    <text evidence="1 3">Belongs to the bacterial flagellin family.</text>
</comment>
<dbReference type="GO" id="GO:0005198">
    <property type="term" value="F:structural molecule activity"/>
    <property type="evidence" value="ECO:0007669"/>
    <property type="project" value="UniProtKB-UniRule"/>
</dbReference>
<keyword evidence="2 3" id="KW-0975">Bacterial flagellum</keyword>
<keyword evidence="3" id="KW-0964">Secreted</keyword>
<dbReference type="InterPro" id="IPR001029">
    <property type="entry name" value="Flagellin_N"/>
</dbReference>
<evidence type="ECO:0000259" key="4">
    <source>
        <dbReference type="Pfam" id="PF00669"/>
    </source>
</evidence>
<feature type="domain" description="Flagellin C-terminal" evidence="5">
    <location>
        <begin position="474"/>
        <end position="558"/>
    </location>
</feature>
<keyword evidence="6" id="KW-0969">Cilium</keyword>
<comment type="subcellular location">
    <subcellularLocation>
        <location evidence="3">Secreted</location>
    </subcellularLocation>
    <subcellularLocation>
        <location evidence="3">Bacterial flagellum</location>
    </subcellularLocation>
</comment>
<dbReference type="AlphaFoldDB" id="A0A840MSD9"/>
<dbReference type="Pfam" id="PF00669">
    <property type="entry name" value="Flagellin_N"/>
    <property type="match status" value="1"/>
</dbReference>
<dbReference type="GO" id="GO:0005576">
    <property type="term" value="C:extracellular region"/>
    <property type="evidence" value="ECO:0007669"/>
    <property type="project" value="UniProtKB-SubCell"/>
</dbReference>
<keyword evidence="7" id="KW-1185">Reference proteome</keyword>
<dbReference type="GO" id="GO:0009288">
    <property type="term" value="C:bacterial-type flagellum"/>
    <property type="evidence" value="ECO:0007669"/>
    <property type="project" value="UniProtKB-SubCell"/>
</dbReference>
<dbReference type="InterPro" id="IPR046358">
    <property type="entry name" value="Flagellin_C"/>
</dbReference>
<dbReference type="PRINTS" id="PR00207">
    <property type="entry name" value="FLAGELLIN"/>
</dbReference>
<organism evidence="6 7">
    <name type="scientific">Chitinivorax tropicus</name>
    <dbReference type="NCBI Taxonomy" id="714531"/>
    <lineage>
        <taxon>Bacteria</taxon>
        <taxon>Pseudomonadati</taxon>
        <taxon>Pseudomonadota</taxon>
        <taxon>Betaproteobacteria</taxon>
        <taxon>Chitinivorax</taxon>
    </lineage>
</organism>
<dbReference type="PANTHER" id="PTHR42792:SF2">
    <property type="entry name" value="FLAGELLIN"/>
    <property type="match status" value="1"/>
</dbReference>
<keyword evidence="6" id="KW-0966">Cell projection</keyword>
<dbReference type="EMBL" id="JACHHY010000016">
    <property type="protein sequence ID" value="MBB5019326.1"/>
    <property type="molecule type" value="Genomic_DNA"/>
</dbReference>
<comment type="function">
    <text evidence="3">Flagellin is the subunit protein which polymerizes to form the filaments of bacterial flagella.</text>
</comment>
<dbReference type="PANTHER" id="PTHR42792">
    <property type="entry name" value="FLAGELLIN"/>
    <property type="match status" value="1"/>
</dbReference>
<evidence type="ECO:0000256" key="2">
    <source>
        <dbReference type="ARBA" id="ARBA00023143"/>
    </source>
</evidence>
<dbReference type="InterPro" id="IPR042187">
    <property type="entry name" value="Flagellin_C_sub2"/>
</dbReference>
<keyword evidence="6" id="KW-0282">Flagellum</keyword>
<evidence type="ECO:0000259" key="5">
    <source>
        <dbReference type="Pfam" id="PF00700"/>
    </source>
</evidence>
<protein>
    <recommendedName>
        <fullName evidence="3">Flagellin</fullName>
    </recommendedName>
</protein>
<dbReference type="Gene3D" id="1.20.1330.10">
    <property type="entry name" value="f41 fragment of flagellin, N-terminal domain"/>
    <property type="match status" value="2"/>
</dbReference>
<name>A0A840MSD9_9PROT</name>
<dbReference type="InterPro" id="IPR001492">
    <property type="entry name" value="Flagellin"/>
</dbReference>